<dbReference type="PANTHER" id="PTHR43413:SF1">
    <property type="entry name" value="SIROHEME DECARBOXYLASE NIRL SUBUNIT"/>
    <property type="match status" value="1"/>
</dbReference>
<dbReference type="InterPro" id="IPR050684">
    <property type="entry name" value="HTH-Siroheme_Decarb"/>
</dbReference>
<protein>
    <recommendedName>
        <fullName evidence="4">siroheme decarboxylase</fullName>
        <ecNumber evidence="4">4.1.1.111</ecNumber>
    </recommendedName>
</protein>
<comment type="caution">
    <text evidence="8">The sequence shown here is derived from an EMBL/GenBank/DDBJ whole genome shotgun (WGS) entry which is preliminary data.</text>
</comment>
<dbReference type="Pfam" id="PF22451">
    <property type="entry name" value="NirdL-like_HTH"/>
    <property type="match status" value="1"/>
</dbReference>
<dbReference type="STRING" id="1285242.A6A04_16775"/>
<evidence type="ECO:0000256" key="3">
    <source>
        <dbReference type="ARBA" id="ARBA00023457"/>
    </source>
</evidence>
<proteinExistence type="inferred from homology"/>
<reference evidence="8 9" key="1">
    <citation type="submission" date="2016-04" db="EMBL/GenBank/DDBJ databases">
        <title>Draft genome sequence of freshwater magnetotactic bacteria Magnetospirillum marisnigri SP-1 and Magnetospirillum moscoviense BB-1.</title>
        <authorList>
            <person name="Koziaeva V."/>
            <person name="Dziuba M.V."/>
            <person name="Ivanov T.M."/>
            <person name="Kuznetsov B."/>
            <person name="Grouzdev D.S."/>
        </authorList>
    </citation>
    <scope>NUCLEOTIDE SEQUENCE [LARGE SCALE GENOMIC DNA]</scope>
    <source>
        <strain evidence="8 9">SP-1</strain>
    </source>
</reference>
<dbReference type="EC" id="4.1.1.111" evidence="4"/>
<comment type="pathway">
    <text evidence="2">Porphyrin-containing compound metabolism.</text>
</comment>
<dbReference type="AlphaFoldDB" id="A0A178MQK4"/>
<accession>A0A178MQK4</accession>
<dbReference type="InterPro" id="IPR040523">
    <property type="entry name" value="AsnC_trans_reg2"/>
</dbReference>
<organism evidence="8 9">
    <name type="scientific">Paramagnetospirillum marisnigri</name>
    <dbReference type="NCBI Taxonomy" id="1285242"/>
    <lineage>
        <taxon>Bacteria</taxon>
        <taxon>Pseudomonadati</taxon>
        <taxon>Pseudomonadota</taxon>
        <taxon>Alphaproteobacteria</taxon>
        <taxon>Rhodospirillales</taxon>
        <taxon>Magnetospirillaceae</taxon>
        <taxon>Paramagnetospirillum</taxon>
    </lineage>
</organism>
<sequence length="168" mass="18876">MELSDSDHALISVIASGLPLVERPYRAVGEMVGMDEVEVLARIEALRDSGVIRRFGVIVRHHELGFRANAMAVWDIPDTEVGEVGHRLAGSDQVTLCYRRPRRPPVWPYNLFCMIHGRDRATVEETIRGLIQCHGLETYSHTVLFSTRRFKQTGARYGRPLAAEVGHG</sequence>
<dbReference type="Pfam" id="PF17805">
    <property type="entry name" value="AsnC_trans_reg2"/>
    <property type="match status" value="1"/>
</dbReference>
<evidence type="ECO:0000313" key="8">
    <source>
        <dbReference type="EMBL" id="OAN51083.1"/>
    </source>
</evidence>
<comment type="catalytic activity">
    <reaction evidence="5">
        <text>siroheme + 2 H(+) = 12,18-didecarboxysiroheme + 2 CO2</text>
        <dbReference type="Rhea" id="RHEA:19093"/>
        <dbReference type="ChEBI" id="CHEBI:15378"/>
        <dbReference type="ChEBI" id="CHEBI:16526"/>
        <dbReference type="ChEBI" id="CHEBI:60052"/>
        <dbReference type="ChEBI" id="CHEBI:140497"/>
        <dbReference type="EC" id="4.1.1.111"/>
    </reaction>
</comment>
<evidence type="ECO:0000256" key="2">
    <source>
        <dbReference type="ARBA" id="ARBA00023444"/>
    </source>
</evidence>
<comment type="similarity">
    <text evidence="3">Belongs to the Ahb/Nir family.</text>
</comment>
<dbReference type="PANTHER" id="PTHR43413">
    <property type="entry name" value="TRANSCRIPTIONAL REGULATOR, ASNC FAMILY"/>
    <property type="match status" value="1"/>
</dbReference>
<dbReference type="Gene3D" id="3.30.70.3460">
    <property type="match status" value="1"/>
</dbReference>
<keyword evidence="9" id="KW-1185">Reference proteome</keyword>
<feature type="domain" description="Siroheme decarboxylase NirL-like HTH" evidence="7">
    <location>
        <begin position="7"/>
        <end position="53"/>
    </location>
</feature>
<dbReference type="Proteomes" id="UP000078428">
    <property type="component" value="Unassembled WGS sequence"/>
</dbReference>
<dbReference type="GO" id="GO:0016829">
    <property type="term" value="F:lyase activity"/>
    <property type="evidence" value="ECO:0007669"/>
    <property type="project" value="UniProtKB-KW"/>
</dbReference>
<dbReference type="RefSeq" id="WP_068491791.1">
    <property type="nucleotide sequence ID" value="NZ_LWQT01000048.1"/>
</dbReference>
<evidence type="ECO:0000256" key="4">
    <source>
        <dbReference type="ARBA" id="ARBA00023471"/>
    </source>
</evidence>
<gene>
    <name evidence="8" type="ORF">A6A04_16775</name>
</gene>
<evidence type="ECO:0000256" key="1">
    <source>
        <dbReference type="ARBA" id="ARBA00023239"/>
    </source>
</evidence>
<keyword evidence="1" id="KW-0456">Lyase</keyword>
<evidence type="ECO:0000313" key="9">
    <source>
        <dbReference type="Proteomes" id="UP000078428"/>
    </source>
</evidence>
<evidence type="ECO:0000256" key="5">
    <source>
        <dbReference type="ARBA" id="ARBA00048470"/>
    </source>
</evidence>
<evidence type="ECO:0000259" key="7">
    <source>
        <dbReference type="Pfam" id="PF22451"/>
    </source>
</evidence>
<evidence type="ECO:0000259" key="6">
    <source>
        <dbReference type="Pfam" id="PF17805"/>
    </source>
</evidence>
<feature type="domain" description="Siroheme decarboxylase AsnC-like ligand binding" evidence="6">
    <location>
        <begin position="64"/>
        <end position="151"/>
    </location>
</feature>
<dbReference type="EMBL" id="LWQT01000048">
    <property type="protein sequence ID" value="OAN51083.1"/>
    <property type="molecule type" value="Genomic_DNA"/>
</dbReference>
<dbReference type="InterPro" id="IPR053953">
    <property type="entry name" value="NirdL-like_HTH"/>
</dbReference>
<name>A0A178MQK4_9PROT</name>